<dbReference type="EMBL" id="KN839861">
    <property type="protein sequence ID" value="KIJ61646.1"/>
    <property type="molecule type" value="Genomic_DNA"/>
</dbReference>
<dbReference type="PANTHER" id="PTHR21494:SF0">
    <property type="entry name" value="ACTIVATING SIGNAL COINTEGRATOR 1 COMPLEX SUBUNIT 2"/>
    <property type="match status" value="1"/>
</dbReference>
<feature type="region of interest" description="Disordered" evidence="1">
    <location>
        <begin position="551"/>
        <end position="582"/>
    </location>
</feature>
<dbReference type="PANTHER" id="PTHR21494">
    <property type="entry name" value="ACTIVATING SIGNAL COINTEGRATOR 1 COMPLEX SUBUNIT 2 ASC-1 COMPLEX SUBUNIT P100"/>
    <property type="match status" value="1"/>
</dbReference>
<accession>A0A0C9WC10</accession>
<feature type="compositionally biased region" description="Basic and acidic residues" evidence="1">
    <location>
        <begin position="699"/>
        <end position="710"/>
    </location>
</feature>
<dbReference type="GO" id="GO:0043130">
    <property type="term" value="F:ubiquitin binding"/>
    <property type="evidence" value="ECO:0007669"/>
    <property type="project" value="InterPro"/>
</dbReference>
<evidence type="ECO:0000313" key="4">
    <source>
        <dbReference type="Proteomes" id="UP000053820"/>
    </source>
</evidence>
<dbReference type="PROSITE" id="PS51140">
    <property type="entry name" value="CUE"/>
    <property type="match status" value="1"/>
</dbReference>
<gene>
    <name evidence="3" type="ORF">HYDPIDRAFT_96195</name>
</gene>
<dbReference type="AlphaFoldDB" id="A0A0C9WC10"/>
<feature type="compositionally biased region" description="Gly residues" evidence="1">
    <location>
        <begin position="676"/>
        <end position="696"/>
    </location>
</feature>
<sequence length="735" mass="80082">MTTLAPLPIYPSAQARKEFSASQLAQFHLNVSNALGQVITLPPAKRDTPANRAFISSYASDSAYQVLQGLIWENTEPAKGDDNLRQRILLLSEKLASLAPGLETRTLLDLCVAFPHRITRLKAVFAAALGGTPSLPSTFSLEIVPSFTTLLSPSQSSGLYGLRKTARCLLSLLRPVPPELIRPFAHSKDFILALARAYDEGLNAISQSYGGMRADISNRELDDWERIWMETKIDLVDCFHIIVTAMVKDITAASGAQLAVEADRAFGIIFALLDITPQYGQLQPANPRSAAAVPFLNRTLVADYQHAYDLQRTLASALRHVARSDSRLDALESILCSLDVESLSANSAKDAGALKLLLRSSGIPPKQSHKHNPAPPVSKGKGKSKATTPDPAPAQDPDIDLKVTQVLDIFPDHSPGYIHKLLEHPSFPFRGNAEKVIEALLEGTAPGEDELQNDFTDEFPGGPGTNYTPLNDAPIERRNVFDDEIMDLKQLHVGKKNQDETIFTRDRAEIERMKADILRRAEVMSDESDEEGADRGRGKALDVVDLDDDFDEAGGSDVKVIGDGEGSGDEDGEERGVDPTKPETILELAYIREPRLFDRDGTTRRSKARADLKTQTGWSDEQIEGWRIMLERNPKKDRILQKHEFAGNRVEDAPAAESSGDSNRPPSEVPGRGRGRGVGGGRGRGRGRGGGGGGPSDGTTRDRAFKDKNKASRANHNRKRGHDKKMARAGAGPSA</sequence>
<dbReference type="InterPro" id="IPR009060">
    <property type="entry name" value="UBA-like_sf"/>
</dbReference>
<feature type="domain" description="CUE" evidence="2">
    <location>
        <begin position="398"/>
        <end position="445"/>
    </location>
</feature>
<proteinExistence type="predicted"/>
<name>A0A0C9WC10_9AGAM</name>
<feature type="compositionally biased region" description="Basic and acidic residues" evidence="1">
    <location>
        <begin position="597"/>
        <end position="612"/>
    </location>
</feature>
<dbReference type="Gene3D" id="1.10.8.10">
    <property type="entry name" value="DNA helicase RuvA subunit, C-terminal domain"/>
    <property type="match status" value="1"/>
</dbReference>
<feature type="compositionally biased region" description="Basic and acidic residues" evidence="1">
    <location>
        <begin position="639"/>
        <end position="652"/>
    </location>
</feature>
<dbReference type="InterPro" id="IPR003892">
    <property type="entry name" value="CUE"/>
</dbReference>
<feature type="region of interest" description="Disordered" evidence="1">
    <location>
        <begin position="639"/>
        <end position="735"/>
    </location>
</feature>
<organism evidence="3 4">
    <name type="scientific">Hydnomerulius pinastri MD-312</name>
    <dbReference type="NCBI Taxonomy" id="994086"/>
    <lineage>
        <taxon>Eukaryota</taxon>
        <taxon>Fungi</taxon>
        <taxon>Dikarya</taxon>
        <taxon>Basidiomycota</taxon>
        <taxon>Agaricomycotina</taxon>
        <taxon>Agaricomycetes</taxon>
        <taxon>Agaricomycetidae</taxon>
        <taxon>Boletales</taxon>
        <taxon>Boletales incertae sedis</taxon>
        <taxon>Leucogyrophana</taxon>
    </lineage>
</organism>
<evidence type="ECO:0000259" key="2">
    <source>
        <dbReference type="PROSITE" id="PS51140"/>
    </source>
</evidence>
<evidence type="ECO:0000313" key="3">
    <source>
        <dbReference type="EMBL" id="KIJ61646.1"/>
    </source>
</evidence>
<feature type="region of interest" description="Disordered" evidence="1">
    <location>
        <begin position="362"/>
        <end position="400"/>
    </location>
</feature>
<feature type="compositionally biased region" description="Basic residues" evidence="1">
    <location>
        <begin position="711"/>
        <end position="727"/>
    </location>
</feature>
<dbReference type="SUPFAM" id="SSF46934">
    <property type="entry name" value="UBA-like"/>
    <property type="match status" value="1"/>
</dbReference>
<evidence type="ECO:0000256" key="1">
    <source>
        <dbReference type="SAM" id="MobiDB-lite"/>
    </source>
</evidence>
<dbReference type="InterPro" id="IPR041800">
    <property type="entry name" value="ASCC2_CUE"/>
</dbReference>
<reference evidence="3 4" key="1">
    <citation type="submission" date="2014-04" db="EMBL/GenBank/DDBJ databases">
        <title>Evolutionary Origins and Diversification of the Mycorrhizal Mutualists.</title>
        <authorList>
            <consortium name="DOE Joint Genome Institute"/>
            <consortium name="Mycorrhizal Genomics Consortium"/>
            <person name="Kohler A."/>
            <person name="Kuo A."/>
            <person name="Nagy L.G."/>
            <person name="Floudas D."/>
            <person name="Copeland A."/>
            <person name="Barry K.W."/>
            <person name="Cichocki N."/>
            <person name="Veneault-Fourrey C."/>
            <person name="LaButti K."/>
            <person name="Lindquist E.A."/>
            <person name="Lipzen A."/>
            <person name="Lundell T."/>
            <person name="Morin E."/>
            <person name="Murat C."/>
            <person name="Riley R."/>
            <person name="Ohm R."/>
            <person name="Sun H."/>
            <person name="Tunlid A."/>
            <person name="Henrissat B."/>
            <person name="Grigoriev I.V."/>
            <person name="Hibbett D.S."/>
            <person name="Martin F."/>
        </authorList>
    </citation>
    <scope>NUCLEOTIDE SEQUENCE [LARGE SCALE GENOMIC DNA]</scope>
    <source>
        <strain evidence="3 4">MD-312</strain>
    </source>
</reference>
<feature type="compositionally biased region" description="Low complexity" evidence="1">
    <location>
        <begin position="386"/>
        <end position="396"/>
    </location>
</feature>
<dbReference type="Proteomes" id="UP000053820">
    <property type="component" value="Unassembled WGS sequence"/>
</dbReference>
<dbReference type="HOGENOM" id="CLU_021373_0_0_1"/>
<feature type="region of interest" description="Disordered" evidence="1">
    <location>
        <begin position="597"/>
        <end position="618"/>
    </location>
</feature>
<keyword evidence="4" id="KW-1185">Reference proteome</keyword>
<dbReference type="CDD" id="cd14364">
    <property type="entry name" value="CUE_ASCC2"/>
    <property type="match status" value="1"/>
</dbReference>
<dbReference type="InterPro" id="IPR052586">
    <property type="entry name" value="ASCC2"/>
</dbReference>
<dbReference type="OrthoDB" id="5577209at2759"/>
<protein>
    <recommendedName>
        <fullName evidence="2">CUE domain-containing protein</fullName>
    </recommendedName>
</protein>